<feature type="propeptide" id="PRO_5044350663" evidence="4">
    <location>
        <begin position="1"/>
        <end position="13"/>
    </location>
</feature>
<comment type="function">
    <text evidence="4">Initiates the rapid degradation of small, acid-soluble proteins during spore germination.</text>
</comment>
<dbReference type="HAMAP" id="MF_00626">
    <property type="entry name" value="Germination_prot"/>
    <property type="match status" value="1"/>
</dbReference>
<dbReference type="GeneID" id="92961485"/>
<organism evidence="5 8">
    <name type="scientific">Caldibacillus thermoamylovorans</name>
    <dbReference type="NCBI Taxonomy" id="35841"/>
    <lineage>
        <taxon>Bacteria</taxon>
        <taxon>Bacillati</taxon>
        <taxon>Bacillota</taxon>
        <taxon>Bacilli</taxon>
        <taxon>Bacillales</taxon>
        <taxon>Bacillaceae</taxon>
        <taxon>Caldibacillus</taxon>
    </lineage>
</organism>
<comment type="subunit">
    <text evidence="4">Homotetramer.</text>
</comment>
<reference evidence="5 8" key="1">
    <citation type="submission" date="2014-07" db="EMBL/GenBank/DDBJ databases">
        <authorList>
            <person name="Wibberg Daniel"/>
        </authorList>
    </citation>
    <scope>NUCLEOTIDE SEQUENCE [LARGE SCALE GENOMIC DNA]</scope>
</reference>
<evidence type="ECO:0000256" key="1">
    <source>
        <dbReference type="ARBA" id="ARBA00022670"/>
    </source>
</evidence>
<keyword evidence="2 4" id="KW-0378">Hydrolase</keyword>
<dbReference type="AlphaFoldDB" id="A0A090KTM8"/>
<feature type="chain" id="PRO_5044350662" description="Germination protease" evidence="4">
    <location>
        <begin position="14"/>
        <end position="367"/>
    </location>
</feature>
<evidence type="ECO:0000313" key="5">
    <source>
        <dbReference type="EMBL" id="CEE02089.1"/>
    </source>
</evidence>
<keyword evidence="8" id="KW-1185">Reference proteome</keyword>
<comment type="PTM">
    <text evidence="4">Autoproteolytically processed. The inactive tetrameric zymogen termed p46 autoprocesses to a smaller form termed p41, which is active only during spore germination.</text>
</comment>
<evidence type="ECO:0000313" key="7">
    <source>
        <dbReference type="Proteomes" id="UP000032076"/>
    </source>
</evidence>
<dbReference type="Pfam" id="PF03418">
    <property type="entry name" value="Peptidase_A25"/>
    <property type="match status" value="1"/>
</dbReference>
<dbReference type="Proteomes" id="UP000040576">
    <property type="component" value="Unassembled WGS sequence"/>
</dbReference>
<dbReference type="GO" id="GO:0006508">
    <property type="term" value="P:proteolysis"/>
    <property type="evidence" value="ECO:0007669"/>
    <property type="project" value="UniProtKB-UniRule"/>
</dbReference>
<dbReference type="EC" id="3.4.24.78" evidence="4"/>
<dbReference type="EMBL" id="CCRF01000064">
    <property type="protein sequence ID" value="CEE02089.1"/>
    <property type="molecule type" value="Genomic_DNA"/>
</dbReference>
<dbReference type="GO" id="GO:0004222">
    <property type="term" value="F:metalloendopeptidase activity"/>
    <property type="evidence" value="ECO:0007669"/>
    <property type="project" value="UniProtKB-UniRule"/>
</dbReference>
<dbReference type="Gene3D" id="3.40.50.1450">
    <property type="entry name" value="HybD-like"/>
    <property type="match status" value="2"/>
</dbReference>
<keyword evidence="3 4" id="KW-0865">Zymogen</keyword>
<dbReference type="RefSeq" id="WP_034771176.1">
    <property type="nucleotide sequence ID" value="NZ_CCRF01000064.1"/>
</dbReference>
<keyword evidence="1 4" id="KW-0645">Protease</keyword>
<evidence type="ECO:0000256" key="3">
    <source>
        <dbReference type="ARBA" id="ARBA00023145"/>
    </source>
</evidence>
<sequence>MKQEIENFSVRTDLAIEAKEMVVEQQGQQLDSDLKGVIIKERTEQDVKISEVTITDEGSKSIGKKAGHYLTIESQAIRQANSEYEQMTKNIFVKEFKNFLANQQIGSDATCLIVGLGNWNVTPDALGPIVCENIVVTRHLFEFQPETVQEGYRSVSAIAPGVMGITGIETSDIIFGVVQKIKPDFIIVIDALASRSIERVNTTIQISDTGIHPGSGVGNKRKELSKETFGIPVIAIGIPTVVDAVSITSDTIDFLLKHFGREMKEGNRPSRSLAPAGLTFGERKVYTDEDLPGEEERKTFLGIIGTLEEEEKRSLIREVLSPTGHNLMVTPKEVDVFIERMANLIAGGLNQALHPSLDETRANFSTH</sequence>
<evidence type="ECO:0000313" key="8">
    <source>
        <dbReference type="Proteomes" id="UP000040576"/>
    </source>
</evidence>
<name>A0A090KTM8_9BACI</name>
<dbReference type="PIRSF" id="PIRSF019549">
    <property type="entry name" value="Peptidase_A25"/>
    <property type="match status" value="1"/>
</dbReference>
<dbReference type="InterPro" id="IPR005080">
    <property type="entry name" value="Peptidase_A25"/>
</dbReference>
<dbReference type="NCBIfam" id="TIGR01441">
    <property type="entry name" value="GPR"/>
    <property type="match status" value="1"/>
</dbReference>
<evidence type="ECO:0000256" key="2">
    <source>
        <dbReference type="ARBA" id="ARBA00022801"/>
    </source>
</evidence>
<dbReference type="InterPro" id="IPR023430">
    <property type="entry name" value="Pept_HybD-like_dom_sf"/>
</dbReference>
<dbReference type="SUPFAM" id="SSF53163">
    <property type="entry name" value="HybD-like"/>
    <property type="match status" value="1"/>
</dbReference>
<comment type="similarity">
    <text evidence="4">Belongs to the peptidase A25 family.</text>
</comment>
<accession>A0A090KTM8</accession>
<proteinExistence type="inferred from homology"/>
<dbReference type="PATRIC" id="fig|35841.6.peg.2411"/>
<dbReference type="OrthoDB" id="9777293at2"/>
<evidence type="ECO:0000313" key="6">
    <source>
        <dbReference type="EMBL" id="KIO70267.1"/>
    </source>
</evidence>
<gene>
    <name evidence="4 5" type="primary">gpr</name>
    <name evidence="6" type="ORF">B4167_0959</name>
    <name evidence="5" type="ORF">BT1A1_2268</name>
</gene>
<dbReference type="GO" id="GO:0009847">
    <property type="term" value="P:spore germination"/>
    <property type="evidence" value="ECO:0007669"/>
    <property type="project" value="UniProtKB-UniRule"/>
</dbReference>
<evidence type="ECO:0000256" key="4">
    <source>
        <dbReference type="HAMAP-Rule" id="MF_00626"/>
    </source>
</evidence>
<dbReference type="eggNOG" id="COG0680">
    <property type="taxonomic scope" value="Bacteria"/>
</dbReference>
<dbReference type="Proteomes" id="UP000032076">
    <property type="component" value="Unassembled WGS sequence"/>
</dbReference>
<dbReference type="EMBL" id="JXLU01000147">
    <property type="protein sequence ID" value="KIO70267.1"/>
    <property type="molecule type" value="Genomic_DNA"/>
</dbReference>
<protein>
    <recommendedName>
        <fullName evidence="4">Germination protease</fullName>
        <ecNumber evidence="4">3.4.24.78</ecNumber>
    </recommendedName>
    <alternativeName>
        <fullName evidence="4">GPR endopeptidase</fullName>
    </alternativeName>
    <alternativeName>
        <fullName evidence="4">Germination proteinase</fullName>
    </alternativeName>
    <alternativeName>
        <fullName evidence="4">Spore protease</fullName>
    </alternativeName>
</protein>
<dbReference type="STRING" id="35841.B4167_0959"/>
<dbReference type="KEGG" id="bthv:CQJ30_12535"/>
<comment type="catalytic activity">
    <reaction evidence="4">
        <text>Endopeptidase action with P4 Glu or Asp, P1 preferably Glu &gt; Asp, P1' hydrophobic and P2' Ala.</text>
        <dbReference type="EC" id="3.4.24.78"/>
    </reaction>
</comment>
<reference evidence="6 7" key="2">
    <citation type="submission" date="2015-01" db="EMBL/GenBank/DDBJ databases">
        <title>Draft Genome Sequences of Four Bacillus thermoamylovorans Strains, Isolated From Food Products.</title>
        <authorList>
            <person name="Krawcyk A.O."/>
            <person name="Berendsen E.M."/>
            <person name="Eijlander R.T."/>
            <person name="de Jong A."/>
            <person name="Wells-Bennik M."/>
            <person name="Kuipers O.P."/>
        </authorList>
    </citation>
    <scope>NUCLEOTIDE SEQUENCE [LARGE SCALE GENOMIC DNA]</scope>
    <source>
        <strain evidence="6 7">B4167</strain>
    </source>
</reference>